<dbReference type="Proteomes" id="UP000286402">
    <property type="component" value="Unassembled WGS sequence"/>
</dbReference>
<dbReference type="PANTHER" id="PTHR12843">
    <property type="entry name" value="PROTEIN-LYSINE N-METHYLTRANSFERASE METTL10"/>
    <property type="match status" value="1"/>
</dbReference>
<dbReference type="AlphaFoldDB" id="A0A420FXL6"/>
<dbReference type="RefSeq" id="WP_120333939.1">
    <property type="nucleotide sequence ID" value="NZ_MCAQ01000011.1"/>
</dbReference>
<dbReference type="InterPro" id="IPR013217">
    <property type="entry name" value="Methyltransf_12"/>
</dbReference>
<dbReference type="InterPro" id="IPR029063">
    <property type="entry name" value="SAM-dependent_MTases_sf"/>
</dbReference>
<dbReference type="SUPFAM" id="SSF53335">
    <property type="entry name" value="S-adenosyl-L-methionine-dependent methyltransferases"/>
    <property type="match status" value="1"/>
</dbReference>
<keyword evidence="2" id="KW-0808">Transferase</keyword>
<dbReference type="GO" id="GO:0008168">
    <property type="term" value="F:methyltransferase activity"/>
    <property type="evidence" value="ECO:0007669"/>
    <property type="project" value="UniProtKB-KW"/>
</dbReference>
<sequence length="213" mass="24562">METLKRITVDFDKKHHWNNIYETKDTRSVSWYQNIPEISLNFLEIYNLPKDAKIIDVGGGDSLFVDHLLNLGFSNITVLDISRSALKKAKDRLGDRSDKITWIESDILKFSPTVKYDFWHDRATFHFLFEEKEIELYKKISTEAISDNGIMVIGAFSKVGSKSCSGLKVKQQTEHSLPATFRNNFYKLDCIVSDHLTPKGTVQNFIYCSLQKI</sequence>
<feature type="domain" description="Methyltransferase type 12" evidence="1">
    <location>
        <begin position="55"/>
        <end position="150"/>
    </location>
</feature>
<evidence type="ECO:0000313" key="2">
    <source>
        <dbReference type="EMBL" id="RKF37644.1"/>
    </source>
</evidence>
<protein>
    <submittedName>
        <fullName evidence="2">SAM-dependent methyltransferase</fullName>
    </submittedName>
</protein>
<comment type="caution">
    <text evidence="2">The sequence shown here is derived from an EMBL/GenBank/DDBJ whole genome shotgun (WGS) entry which is preliminary data.</text>
</comment>
<keyword evidence="3" id="KW-1185">Reference proteome</keyword>
<dbReference type="GO" id="GO:0032259">
    <property type="term" value="P:methylation"/>
    <property type="evidence" value="ECO:0007669"/>
    <property type="project" value="UniProtKB-KW"/>
</dbReference>
<keyword evidence="2" id="KW-0489">Methyltransferase</keyword>
<dbReference type="Pfam" id="PF08242">
    <property type="entry name" value="Methyltransf_12"/>
    <property type="match status" value="1"/>
</dbReference>
<evidence type="ECO:0000313" key="3">
    <source>
        <dbReference type="Proteomes" id="UP000286402"/>
    </source>
</evidence>
<evidence type="ECO:0000259" key="1">
    <source>
        <dbReference type="Pfam" id="PF08242"/>
    </source>
</evidence>
<organism evidence="2 3">
    <name type="scientific">Sphingobacterium siyangense</name>
    <dbReference type="NCBI Taxonomy" id="459529"/>
    <lineage>
        <taxon>Bacteria</taxon>
        <taxon>Pseudomonadati</taxon>
        <taxon>Bacteroidota</taxon>
        <taxon>Sphingobacteriia</taxon>
        <taxon>Sphingobacteriales</taxon>
        <taxon>Sphingobacteriaceae</taxon>
        <taxon>Sphingobacterium</taxon>
    </lineage>
</organism>
<gene>
    <name evidence="2" type="ORF">BCY89_27590</name>
</gene>
<name>A0A420FXL6_9SPHI</name>
<dbReference type="Gene3D" id="3.40.50.150">
    <property type="entry name" value="Vaccinia Virus protein VP39"/>
    <property type="match status" value="1"/>
</dbReference>
<dbReference type="PANTHER" id="PTHR12843:SF5">
    <property type="entry name" value="EEF1A LYSINE METHYLTRANSFERASE 2"/>
    <property type="match status" value="1"/>
</dbReference>
<dbReference type="EMBL" id="MCAQ01000011">
    <property type="protein sequence ID" value="RKF37644.1"/>
    <property type="molecule type" value="Genomic_DNA"/>
</dbReference>
<accession>A0A420FXL6</accession>
<dbReference type="CDD" id="cd02440">
    <property type="entry name" value="AdoMet_MTases"/>
    <property type="match status" value="1"/>
</dbReference>
<proteinExistence type="predicted"/>
<reference evidence="2 3" key="1">
    <citation type="submission" date="2016-07" db="EMBL/GenBank/DDBJ databases">
        <title>Genome analysis of Sphingobacterium siyangense T12B17.</title>
        <authorList>
            <person name="Xu D."/>
            <person name="Su Y."/>
            <person name="Zheng S."/>
        </authorList>
    </citation>
    <scope>NUCLEOTIDE SEQUENCE [LARGE SCALE GENOMIC DNA]</scope>
    <source>
        <strain evidence="2 3">T12B17</strain>
    </source>
</reference>